<reference evidence="1" key="1">
    <citation type="submission" date="2008-06" db="EMBL/GenBank/DDBJ databases">
        <title>Complete sequence of Chlorobium phaeobacteroides BS1.</title>
        <authorList>
            <consortium name="US DOE Joint Genome Institute"/>
            <person name="Lucas S."/>
            <person name="Copeland A."/>
            <person name="Lapidus A."/>
            <person name="Glavina del Rio T."/>
            <person name="Dalin E."/>
            <person name="Tice H."/>
            <person name="Bruce D."/>
            <person name="Goodwin L."/>
            <person name="Pitluck S."/>
            <person name="Schmutz J."/>
            <person name="Larimer F."/>
            <person name="Land M."/>
            <person name="Hauser L."/>
            <person name="Kyrpides N."/>
            <person name="Ovchinnikova G."/>
            <person name="Li T."/>
            <person name="Liu Z."/>
            <person name="Zhao F."/>
            <person name="Overmann J."/>
            <person name="Bryant D.A."/>
            <person name="Richardson P."/>
        </authorList>
    </citation>
    <scope>NUCLEOTIDE SEQUENCE [LARGE SCALE GENOMIC DNA]</scope>
    <source>
        <strain evidence="1">BS1</strain>
    </source>
</reference>
<organism evidence="1">
    <name type="scientific">Chlorobium phaeobacteroides (strain BS1)</name>
    <dbReference type="NCBI Taxonomy" id="331678"/>
    <lineage>
        <taxon>Bacteria</taxon>
        <taxon>Pseudomonadati</taxon>
        <taxon>Chlorobiota</taxon>
        <taxon>Chlorobiia</taxon>
        <taxon>Chlorobiales</taxon>
        <taxon>Chlorobiaceae</taxon>
        <taxon>Chlorobium/Pelodictyon group</taxon>
        <taxon>Chlorobium</taxon>
    </lineage>
</organism>
<accession>B3EM67</accession>
<name>B3EM67_CHLPB</name>
<dbReference type="KEGG" id="cpb:Cphamn1_0481"/>
<sequence length="145" mass="15854">MAKHKNPEENIDAVTKLSLQFLAEAIGQCPTGLERSTNRDVVFAVLGFQYGAVQSAAYVAGLDEDVSSAIIEDVVSRINGMDRETVSKFLDLMPMLAKKEYPPISIGGKAIISFYNASTDEKKLTTAGSLREILRQIDEAIIMKN</sequence>
<dbReference type="EMBL" id="CP001101">
    <property type="protein sequence ID" value="ACE03445.1"/>
    <property type="molecule type" value="Genomic_DNA"/>
</dbReference>
<gene>
    <name evidence="1" type="ordered locus">Cphamn1_0481</name>
</gene>
<protein>
    <submittedName>
        <fullName evidence="1">Uncharacterized protein</fullName>
    </submittedName>
</protein>
<dbReference type="HOGENOM" id="CLU_1892455_0_0_10"/>
<dbReference type="AlphaFoldDB" id="B3EM67"/>
<evidence type="ECO:0000313" key="1">
    <source>
        <dbReference type="EMBL" id="ACE03445.1"/>
    </source>
</evidence>
<proteinExistence type="predicted"/>
<dbReference type="OrthoDB" id="595188at2"/>